<reference evidence="2" key="1">
    <citation type="submission" date="2020-10" db="EMBL/GenBank/DDBJ databases">
        <authorList>
            <person name="Gilroy R."/>
        </authorList>
    </citation>
    <scope>NUCLEOTIDE SEQUENCE</scope>
    <source>
        <strain evidence="2">CHK195-11698</strain>
    </source>
</reference>
<protein>
    <submittedName>
        <fullName evidence="2">BREX-3 system P-loop-containing protein BrxF</fullName>
    </submittedName>
</protein>
<dbReference type="InterPro" id="IPR003959">
    <property type="entry name" value="ATPase_AAA_core"/>
</dbReference>
<dbReference type="Proteomes" id="UP000824175">
    <property type="component" value="Unassembled WGS sequence"/>
</dbReference>
<name>A0A9D1KZR1_9FIRM</name>
<organism evidence="2 3">
    <name type="scientific">Candidatus Fimiplasma intestinipullorum</name>
    <dbReference type="NCBI Taxonomy" id="2840825"/>
    <lineage>
        <taxon>Bacteria</taxon>
        <taxon>Bacillati</taxon>
        <taxon>Bacillota</taxon>
        <taxon>Clostridia</taxon>
        <taxon>Eubacteriales</taxon>
        <taxon>Candidatus Fimiplasma</taxon>
    </lineage>
</organism>
<dbReference type="GO" id="GO:0016887">
    <property type="term" value="F:ATP hydrolysis activity"/>
    <property type="evidence" value="ECO:0007669"/>
    <property type="project" value="InterPro"/>
</dbReference>
<reference evidence="2" key="2">
    <citation type="journal article" date="2021" name="PeerJ">
        <title>Extensive microbial diversity within the chicken gut microbiome revealed by metagenomics and culture.</title>
        <authorList>
            <person name="Gilroy R."/>
            <person name="Ravi A."/>
            <person name="Getino M."/>
            <person name="Pursley I."/>
            <person name="Horton D.L."/>
            <person name="Alikhan N.F."/>
            <person name="Baker D."/>
            <person name="Gharbi K."/>
            <person name="Hall N."/>
            <person name="Watson M."/>
            <person name="Adriaenssens E.M."/>
            <person name="Foster-Nyarko E."/>
            <person name="Jarju S."/>
            <person name="Secka A."/>
            <person name="Antonio M."/>
            <person name="Oren A."/>
            <person name="Chaudhuri R.R."/>
            <person name="La Ragione R."/>
            <person name="Hildebrand F."/>
            <person name="Pallen M.J."/>
        </authorList>
    </citation>
    <scope>NUCLEOTIDE SEQUENCE</scope>
    <source>
        <strain evidence="2">CHK195-11698</strain>
    </source>
</reference>
<dbReference type="Gene3D" id="3.40.50.300">
    <property type="entry name" value="P-loop containing nucleotide triphosphate hydrolases"/>
    <property type="match status" value="1"/>
</dbReference>
<dbReference type="Pfam" id="PF00004">
    <property type="entry name" value="AAA"/>
    <property type="match status" value="1"/>
</dbReference>
<accession>A0A9D1KZR1</accession>
<evidence type="ECO:0000313" key="2">
    <source>
        <dbReference type="EMBL" id="HIU13828.1"/>
    </source>
</evidence>
<dbReference type="NCBIfam" id="NF033453">
    <property type="entry name" value="BREX_3_BrxF"/>
    <property type="match status" value="1"/>
</dbReference>
<feature type="domain" description="ATPase AAA-type core" evidence="1">
    <location>
        <begin position="19"/>
        <end position="84"/>
    </location>
</feature>
<dbReference type="AlphaFoldDB" id="A0A9D1KZR1"/>
<evidence type="ECO:0000313" key="3">
    <source>
        <dbReference type="Proteomes" id="UP000824175"/>
    </source>
</evidence>
<sequence length="149" mass="17218">MNEIQAKLEALKDAKYKLLLIVGTPGTGKSKLIHDYSQETGIPIVDFNRIFGEEVPDGSDGQYIEKFMEDFLKNYKQDVILFDNKRILYSKHSTIDLLAFLKKISMDKYVIATWNGMIENDELIHIRSKLPEDLKYPVESLECELLICK</sequence>
<dbReference type="InterPro" id="IPR048067">
    <property type="entry name" value="BREX_3_BrxF"/>
</dbReference>
<dbReference type="EMBL" id="DVMJ01000058">
    <property type="protein sequence ID" value="HIU13828.1"/>
    <property type="molecule type" value="Genomic_DNA"/>
</dbReference>
<gene>
    <name evidence="2" type="primary">brxF</name>
    <name evidence="2" type="ORF">IAD15_07135</name>
</gene>
<proteinExistence type="predicted"/>
<dbReference type="GO" id="GO:0005524">
    <property type="term" value="F:ATP binding"/>
    <property type="evidence" value="ECO:0007669"/>
    <property type="project" value="InterPro"/>
</dbReference>
<comment type="caution">
    <text evidence="2">The sequence shown here is derived from an EMBL/GenBank/DDBJ whole genome shotgun (WGS) entry which is preliminary data.</text>
</comment>
<dbReference type="InterPro" id="IPR027417">
    <property type="entry name" value="P-loop_NTPase"/>
</dbReference>
<dbReference type="SUPFAM" id="SSF52540">
    <property type="entry name" value="P-loop containing nucleoside triphosphate hydrolases"/>
    <property type="match status" value="1"/>
</dbReference>
<dbReference type="CDD" id="cd00009">
    <property type="entry name" value="AAA"/>
    <property type="match status" value="1"/>
</dbReference>
<evidence type="ECO:0000259" key="1">
    <source>
        <dbReference type="Pfam" id="PF00004"/>
    </source>
</evidence>